<evidence type="ECO:0000313" key="2">
    <source>
        <dbReference type="Proteomes" id="UP000799424"/>
    </source>
</evidence>
<dbReference type="Proteomes" id="UP000799424">
    <property type="component" value="Unassembled WGS sequence"/>
</dbReference>
<keyword evidence="2" id="KW-1185">Reference proteome</keyword>
<organism evidence="1 2">
    <name type="scientific">Ophiobolus disseminans</name>
    <dbReference type="NCBI Taxonomy" id="1469910"/>
    <lineage>
        <taxon>Eukaryota</taxon>
        <taxon>Fungi</taxon>
        <taxon>Dikarya</taxon>
        <taxon>Ascomycota</taxon>
        <taxon>Pezizomycotina</taxon>
        <taxon>Dothideomycetes</taxon>
        <taxon>Pleosporomycetidae</taxon>
        <taxon>Pleosporales</taxon>
        <taxon>Pleosporineae</taxon>
        <taxon>Phaeosphaeriaceae</taxon>
        <taxon>Ophiobolus</taxon>
    </lineage>
</organism>
<protein>
    <submittedName>
        <fullName evidence="1">Uncharacterized protein</fullName>
    </submittedName>
</protein>
<reference evidence="1" key="1">
    <citation type="journal article" date="2020" name="Stud. Mycol.">
        <title>101 Dothideomycetes genomes: a test case for predicting lifestyles and emergence of pathogens.</title>
        <authorList>
            <person name="Haridas S."/>
            <person name="Albert R."/>
            <person name="Binder M."/>
            <person name="Bloem J."/>
            <person name="Labutti K."/>
            <person name="Salamov A."/>
            <person name="Andreopoulos B."/>
            <person name="Baker S."/>
            <person name="Barry K."/>
            <person name="Bills G."/>
            <person name="Bluhm B."/>
            <person name="Cannon C."/>
            <person name="Castanera R."/>
            <person name="Culley D."/>
            <person name="Daum C."/>
            <person name="Ezra D."/>
            <person name="Gonzalez J."/>
            <person name="Henrissat B."/>
            <person name="Kuo A."/>
            <person name="Liang C."/>
            <person name="Lipzen A."/>
            <person name="Lutzoni F."/>
            <person name="Magnuson J."/>
            <person name="Mondo S."/>
            <person name="Nolan M."/>
            <person name="Ohm R."/>
            <person name="Pangilinan J."/>
            <person name="Park H.-J."/>
            <person name="Ramirez L."/>
            <person name="Alfaro M."/>
            <person name="Sun H."/>
            <person name="Tritt A."/>
            <person name="Yoshinaga Y."/>
            <person name="Zwiers L.-H."/>
            <person name="Turgeon B."/>
            <person name="Goodwin S."/>
            <person name="Spatafora J."/>
            <person name="Crous P."/>
            <person name="Grigoriev I."/>
        </authorList>
    </citation>
    <scope>NUCLEOTIDE SEQUENCE</scope>
    <source>
        <strain evidence="1">CBS 113818</strain>
    </source>
</reference>
<evidence type="ECO:0000313" key="1">
    <source>
        <dbReference type="EMBL" id="KAF2827166.1"/>
    </source>
</evidence>
<accession>A0A6A7A231</accession>
<feature type="non-terminal residue" evidence="1">
    <location>
        <position position="1"/>
    </location>
</feature>
<dbReference type="EMBL" id="MU006224">
    <property type="protein sequence ID" value="KAF2827166.1"/>
    <property type="molecule type" value="Genomic_DNA"/>
</dbReference>
<sequence>REPPSIVDSLENANEIKLYSSKLYILGGDSDKCKEEIDNNSKTELKNYFKNRVNKYNNKLVARDS</sequence>
<proteinExistence type="predicted"/>
<dbReference type="AlphaFoldDB" id="A0A6A7A231"/>
<gene>
    <name evidence="1" type="ORF">CC86DRAFT_291085</name>
</gene>
<name>A0A6A7A231_9PLEO</name>